<dbReference type="CDD" id="cd02503">
    <property type="entry name" value="MobA"/>
    <property type="match status" value="1"/>
</dbReference>
<dbReference type="SUPFAM" id="SSF53448">
    <property type="entry name" value="Nucleotide-diphospho-sugar transferases"/>
    <property type="match status" value="1"/>
</dbReference>
<dbReference type="NCBIfam" id="TIGR02665">
    <property type="entry name" value="molyb_mobA"/>
    <property type="match status" value="1"/>
</dbReference>
<dbReference type="InterPro" id="IPR025877">
    <property type="entry name" value="MobA-like_NTP_Trfase"/>
</dbReference>
<evidence type="ECO:0000313" key="11">
    <source>
        <dbReference type="Proteomes" id="UP000030675"/>
    </source>
</evidence>
<dbReference type="Proteomes" id="UP000030675">
    <property type="component" value="Unassembled WGS sequence"/>
</dbReference>
<dbReference type="HOGENOM" id="CLU_055597_5_1_6"/>
<evidence type="ECO:0000256" key="5">
    <source>
        <dbReference type="ARBA" id="ARBA00022842"/>
    </source>
</evidence>
<dbReference type="EMBL" id="DF196819">
    <property type="protein sequence ID" value="GAD29863.1"/>
    <property type="molecule type" value="Genomic_DNA"/>
</dbReference>
<comment type="cofactor">
    <cofactor evidence="8">
        <name>Mg(2+)</name>
        <dbReference type="ChEBI" id="CHEBI:18420"/>
    </cofactor>
</comment>
<sequence>MPTPEQTHWVILAGGQASRMGGNDKGLIELANKPLIQHVIETLKPQTSHITINANRNQERYAQFGNVFGDTIKDYPGPLGGMHAALSTIDNDWIGFVPCDCPQLPHDLVKRMANACDENTDIAVAHNGEHIQPVVTLMHRRILPKLEAFLANGDRKIILLYRQCNMITVDFSDQPNAFVNLNTPEELSQFGVLHESN</sequence>
<evidence type="ECO:0000259" key="9">
    <source>
        <dbReference type="Pfam" id="PF12804"/>
    </source>
</evidence>
<comment type="function">
    <text evidence="8">Transfers a GMP moiety from GTP to Mo-molybdopterin (Mo-MPT) cofactor (Moco or molybdenum cofactor) to form Mo-molybdopterin guanine dinucleotide (Mo-MGD) cofactor.</text>
</comment>
<dbReference type="HAMAP" id="MF_00316">
    <property type="entry name" value="MobA"/>
    <property type="match status" value="1"/>
</dbReference>
<dbReference type="Gene3D" id="3.90.550.10">
    <property type="entry name" value="Spore Coat Polysaccharide Biosynthesis Protein SpsA, Chain A"/>
    <property type="match status" value="1"/>
</dbReference>
<evidence type="ECO:0000256" key="8">
    <source>
        <dbReference type="HAMAP-Rule" id="MF_00316"/>
    </source>
</evidence>
<feature type="binding site" evidence="8">
    <location>
        <begin position="12"/>
        <end position="14"/>
    </location>
    <ligand>
        <name>GTP</name>
        <dbReference type="ChEBI" id="CHEBI:37565"/>
    </ligand>
</feature>
<evidence type="ECO:0000256" key="3">
    <source>
        <dbReference type="ARBA" id="ARBA00022723"/>
    </source>
</evidence>
<proteinExistence type="inferred from homology"/>
<comment type="similarity">
    <text evidence="8">Belongs to the MobA family.</text>
</comment>
<keyword evidence="5 8" id="KW-0460">Magnesium</keyword>
<keyword evidence="1 8" id="KW-0963">Cytoplasm</keyword>
<comment type="subcellular location">
    <subcellularLocation>
        <location evidence="8">Cytoplasm</location>
    </subcellularLocation>
</comment>
<dbReference type="eggNOG" id="COG0746">
    <property type="taxonomic scope" value="Bacteria"/>
</dbReference>
<dbReference type="Pfam" id="PF12804">
    <property type="entry name" value="NTP_transf_3"/>
    <property type="match status" value="1"/>
</dbReference>
<comment type="subunit">
    <text evidence="8">Monomer.</text>
</comment>
<feature type="binding site" evidence="8">
    <location>
        <position position="53"/>
    </location>
    <ligand>
        <name>GTP</name>
        <dbReference type="ChEBI" id="CHEBI:37565"/>
    </ligand>
</feature>
<evidence type="ECO:0000256" key="7">
    <source>
        <dbReference type="ARBA" id="ARBA00023150"/>
    </source>
</evidence>
<dbReference type="InterPro" id="IPR029044">
    <property type="entry name" value="Nucleotide-diphossugar_trans"/>
</dbReference>
<gene>
    <name evidence="8" type="primary">mobA</name>
    <name evidence="10" type="ORF">PLEI_1517</name>
</gene>
<dbReference type="GO" id="GO:0061603">
    <property type="term" value="F:molybdenum cofactor guanylyltransferase activity"/>
    <property type="evidence" value="ECO:0007669"/>
    <property type="project" value="UniProtKB-EC"/>
</dbReference>
<feature type="binding site" evidence="8">
    <location>
        <position position="25"/>
    </location>
    <ligand>
        <name>GTP</name>
        <dbReference type="ChEBI" id="CHEBI:37565"/>
    </ligand>
</feature>
<dbReference type="AlphaFoldDB" id="A0A0U1P5V3"/>
<keyword evidence="4 8" id="KW-0547">Nucleotide-binding</keyword>
<organism evidence="10 11">
    <name type="scientific">Photobacterium leiognathi lrivu.4.1</name>
    <dbReference type="NCBI Taxonomy" id="1248232"/>
    <lineage>
        <taxon>Bacteria</taxon>
        <taxon>Pseudomonadati</taxon>
        <taxon>Pseudomonadota</taxon>
        <taxon>Gammaproteobacteria</taxon>
        <taxon>Vibrionales</taxon>
        <taxon>Vibrionaceae</taxon>
        <taxon>Photobacterium</taxon>
    </lineage>
</organism>
<dbReference type="GO" id="GO:1902758">
    <property type="term" value="P:bis(molybdopterin guanine dinucleotide)molybdenum biosynthetic process"/>
    <property type="evidence" value="ECO:0007669"/>
    <property type="project" value="TreeGrafter"/>
</dbReference>
<feature type="binding site" evidence="8">
    <location>
        <position position="70"/>
    </location>
    <ligand>
        <name>GTP</name>
        <dbReference type="ChEBI" id="CHEBI:37565"/>
    </ligand>
</feature>
<feature type="binding site" evidence="8">
    <location>
        <position position="100"/>
    </location>
    <ligand>
        <name>Mg(2+)</name>
        <dbReference type="ChEBI" id="CHEBI:18420"/>
    </ligand>
</feature>
<dbReference type="InterPro" id="IPR013482">
    <property type="entry name" value="Molybde_CF_guanTrfase"/>
</dbReference>
<dbReference type="GO" id="GO:0005737">
    <property type="term" value="C:cytoplasm"/>
    <property type="evidence" value="ECO:0007669"/>
    <property type="project" value="UniProtKB-SubCell"/>
</dbReference>
<dbReference type="EC" id="2.7.7.77" evidence="8"/>
<keyword evidence="2 8" id="KW-0808">Transferase</keyword>
<evidence type="ECO:0000256" key="2">
    <source>
        <dbReference type="ARBA" id="ARBA00022679"/>
    </source>
</evidence>
<evidence type="ECO:0000256" key="4">
    <source>
        <dbReference type="ARBA" id="ARBA00022741"/>
    </source>
</evidence>
<dbReference type="GO" id="GO:0005525">
    <property type="term" value="F:GTP binding"/>
    <property type="evidence" value="ECO:0007669"/>
    <property type="project" value="UniProtKB-UniRule"/>
</dbReference>
<dbReference type="RefSeq" id="WP_023932370.1">
    <property type="nucleotide sequence ID" value="NZ_DF196819.1"/>
</dbReference>
<keyword evidence="3 8" id="KW-0479">Metal-binding</keyword>
<evidence type="ECO:0000313" key="10">
    <source>
        <dbReference type="EMBL" id="GAD29863.1"/>
    </source>
</evidence>
<keyword evidence="6 8" id="KW-0342">GTP-binding</keyword>
<evidence type="ECO:0000256" key="1">
    <source>
        <dbReference type="ARBA" id="ARBA00022490"/>
    </source>
</evidence>
<feature type="binding site" evidence="8">
    <location>
        <position position="100"/>
    </location>
    <ligand>
        <name>GTP</name>
        <dbReference type="ChEBI" id="CHEBI:37565"/>
    </ligand>
</feature>
<protein>
    <recommendedName>
        <fullName evidence="8">Molybdenum cofactor guanylyltransferase</fullName>
        <shortName evidence="8">MoCo guanylyltransferase</shortName>
        <ecNumber evidence="8">2.7.7.77</ecNumber>
    </recommendedName>
    <alternativeName>
        <fullName evidence="8">GTP:molybdopterin guanylyltransferase</fullName>
    </alternativeName>
    <alternativeName>
        <fullName evidence="8">Mo-MPT guanylyltransferase</fullName>
    </alternativeName>
    <alternativeName>
        <fullName evidence="8">Molybdopterin guanylyltransferase</fullName>
    </alternativeName>
    <alternativeName>
        <fullName evidence="8">Molybdopterin-guanine dinucleotide synthase</fullName>
        <shortName evidence="8">MGD synthase</shortName>
    </alternativeName>
</protein>
<dbReference type="PANTHER" id="PTHR19136">
    <property type="entry name" value="MOLYBDENUM COFACTOR GUANYLYLTRANSFERASE"/>
    <property type="match status" value="1"/>
</dbReference>
<comment type="domain">
    <text evidence="8">The N-terminal domain determines nucleotide recognition and specific binding, while the C-terminal domain determines the specific binding to the target protein.</text>
</comment>
<evidence type="ECO:0000256" key="6">
    <source>
        <dbReference type="ARBA" id="ARBA00023134"/>
    </source>
</evidence>
<keyword evidence="7 8" id="KW-0501">Molybdenum cofactor biosynthesis</keyword>
<reference evidence="11" key="1">
    <citation type="submission" date="2012-12" db="EMBL/GenBank/DDBJ databases">
        <title>Genome Sequence of Photobacterium leiognathi lrivu.4.1.</title>
        <authorList>
            <person name="Urbanczyk H."/>
            <person name="Ogura Y."/>
            <person name="Hayashi T."/>
            <person name="Dunlap P.V."/>
        </authorList>
    </citation>
    <scope>NUCLEOTIDE SEQUENCE [LARGE SCALE GENOMIC DNA]</scope>
    <source>
        <strain evidence="11">lrivu.4.1</strain>
    </source>
</reference>
<feature type="domain" description="MobA-like NTP transferase" evidence="9">
    <location>
        <begin position="10"/>
        <end position="158"/>
    </location>
</feature>
<name>A0A0U1P5V3_PHOLE</name>
<dbReference type="PANTHER" id="PTHR19136:SF81">
    <property type="entry name" value="MOLYBDENUM COFACTOR GUANYLYLTRANSFERASE"/>
    <property type="match status" value="1"/>
</dbReference>
<accession>A0A0U1P5V3</accession>
<dbReference type="GO" id="GO:0046872">
    <property type="term" value="F:metal ion binding"/>
    <property type="evidence" value="ECO:0007669"/>
    <property type="project" value="UniProtKB-KW"/>
</dbReference>
<comment type="catalytic activity">
    <reaction evidence="8">
        <text>Mo-molybdopterin + GTP + H(+) = Mo-molybdopterin guanine dinucleotide + diphosphate</text>
        <dbReference type="Rhea" id="RHEA:34243"/>
        <dbReference type="ChEBI" id="CHEBI:15378"/>
        <dbReference type="ChEBI" id="CHEBI:33019"/>
        <dbReference type="ChEBI" id="CHEBI:37565"/>
        <dbReference type="ChEBI" id="CHEBI:71302"/>
        <dbReference type="ChEBI" id="CHEBI:71310"/>
        <dbReference type="EC" id="2.7.7.77"/>
    </reaction>
</comment>